<protein>
    <submittedName>
        <fullName evidence="2">Uncharacterized protein</fullName>
    </submittedName>
</protein>
<gene>
    <name evidence="2" type="ORF">DM01DRAFT_1340366</name>
</gene>
<evidence type="ECO:0000313" key="2">
    <source>
        <dbReference type="EMBL" id="ORX44606.1"/>
    </source>
</evidence>
<feature type="compositionally biased region" description="Basic residues" evidence="1">
    <location>
        <begin position="1"/>
        <end position="10"/>
    </location>
</feature>
<feature type="region of interest" description="Disordered" evidence="1">
    <location>
        <begin position="1"/>
        <end position="34"/>
    </location>
</feature>
<dbReference type="Proteomes" id="UP000242146">
    <property type="component" value="Unassembled WGS sequence"/>
</dbReference>
<keyword evidence="3" id="KW-1185">Reference proteome</keyword>
<evidence type="ECO:0000256" key="1">
    <source>
        <dbReference type="SAM" id="MobiDB-lite"/>
    </source>
</evidence>
<sequence length="52" mass="6105">MGILRFRRPRPQNPRPPPRPATPPPTTPPRSSTLEKLHRLFCFVLIPYRHAH</sequence>
<name>A0A1X2G4C8_9FUNG</name>
<reference evidence="2 3" key="1">
    <citation type="submission" date="2016-07" db="EMBL/GenBank/DDBJ databases">
        <title>Pervasive Adenine N6-methylation of Active Genes in Fungi.</title>
        <authorList>
            <consortium name="DOE Joint Genome Institute"/>
            <person name="Mondo S.J."/>
            <person name="Dannebaum R.O."/>
            <person name="Kuo R.C."/>
            <person name="Labutti K."/>
            <person name="Haridas S."/>
            <person name="Kuo A."/>
            <person name="Salamov A."/>
            <person name="Ahrendt S.R."/>
            <person name="Lipzen A."/>
            <person name="Sullivan W."/>
            <person name="Andreopoulos W.B."/>
            <person name="Clum A."/>
            <person name="Lindquist E."/>
            <person name="Daum C."/>
            <person name="Ramamoorthy G.K."/>
            <person name="Gryganskyi A."/>
            <person name="Culley D."/>
            <person name="Magnuson J.K."/>
            <person name="James T.Y."/>
            <person name="O'Malley M.A."/>
            <person name="Stajich J.E."/>
            <person name="Spatafora J.W."/>
            <person name="Visel A."/>
            <person name="Grigoriev I.V."/>
        </authorList>
    </citation>
    <scope>NUCLEOTIDE SEQUENCE [LARGE SCALE GENOMIC DNA]</scope>
    <source>
        <strain evidence="2 3">NRRL 3301</strain>
    </source>
</reference>
<proteinExistence type="predicted"/>
<dbReference type="AlphaFoldDB" id="A0A1X2G4C8"/>
<feature type="compositionally biased region" description="Pro residues" evidence="1">
    <location>
        <begin position="11"/>
        <end position="28"/>
    </location>
</feature>
<dbReference type="EMBL" id="MCGT01000047">
    <property type="protein sequence ID" value="ORX44606.1"/>
    <property type="molecule type" value="Genomic_DNA"/>
</dbReference>
<evidence type="ECO:0000313" key="3">
    <source>
        <dbReference type="Proteomes" id="UP000242146"/>
    </source>
</evidence>
<accession>A0A1X2G4C8</accession>
<organism evidence="2 3">
    <name type="scientific">Hesseltinella vesiculosa</name>
    <dbReference type="NCBI Taxonomy" id="101127"/>
    <lineage>
        <taxon>Eukaryota</taxon>
        <taxon>Fungi</taxon>
        <taxon>Fungi incertae sedis</taxon>
        <taxon>Mucoromycota</taxon>
        <taxon>Mucoromycotina</taxon>
        <taxon>Mucoromycetes</taxon>
        <taxon>Mucorales</taxon>
        <taxon>Cunninghamellaceae</taxon>
        <taxon>Hesseltinella</taxon>
    </lineage>
</organism>
<comment type="caution">
    <text evidence="2">The sequence shown here is derived from an EMBL/GenBank/DDBJ whole genome shotgun (WGS) entry which is preliminary data.</text>
</comment>